<dbReference type="OrthoDB" id="1492833at2"/>
<evidence type="ECO:0000313" key="1">
    <source>
        <dbReference type="EMBL" id="PZE16285.1"/>
    </source>
</evidence>
<evidence type="ECO:0008006" key="3">
    <source>
        <dbReference type="Google" id="ProtNLM"/>
    </source>
</evidence>
<dbReference type="Proteomes" id="UP000249248">
    <property type="component" value="Unassembled WGS sequence"/>
</dbReference>
<gene>
    <name evidence="1" type="ORF">DNU06_13305</name>
</gene>
<organism evidence="1 2">
    <name type="scientific">Putridiphycobacter roseus</name>
    <dbReference type="NCBI Taxonomy" id="2219161"/>
    <lineage>
        <taxon>Bacteria</taxon>
        <taxon>Pseudomonadati</taxon>
        <taxon>Bacteroidota</taxon>
        <taxon>Flavobacteriia</taxon>
        <taxon>Flavobacteriales</taxon>
        <taxon>Crocinitomicaceae</taxon>
        <taxon>Putridiphycobacter</taxon>
    </lineage>
</organism>
<comment type="caution">
    <text evidence="1">The sequence shown here is derived from an EMBL/GenBank/DDBJ whole genome shotgun (WGS) entry which is preliminary data.</text>
</comment>
<sequence>MKYLIYLLSTLVLLSCNKTEGEGGFATIKGTIVTYDLNSAGELTATYPATDEDVYIIYGTEDNTYNDKTTTSYDGSYIFTNLNKGTYTLYVYSQCDTCLSGQNAITKEILITDKKEVFDTGEIIRYD</sequence>
<evidence type="ECO:0000313" key="2">
    <source>
        <dbReference type="Proteomes" id="UP000249248"/>
    </source>
</evidence>
<dbReference type="EMBL" id="QKSB01000009">
    <property type="protein sequence ID" value="PZE16285.1"/>
    <property type="molecule type" value="Genomic_DNA"/>
</dbReference>
<dbReference type="AlphaFoldDB" id="A0A2W1NAF8"/>
<name>A0A2W1NAF8_9FLAO</name>
<reference evidence="1 2" key="1">
    <citation type="submission" date="2018-06" db="EMBL/GenBank/DDBJ databases">
        <title>The draft genome sequence of Crocinitomix sp. SM1701.</title>
        <authorList>
            <person name="Zhang X."/>
        </authorList>
    </citation>
    <scope>NUCLEOTIDE SEQUENCE [LARGE SCALE GENOMIC DNA]</scope>
    <source>
        <strain evidence="1 2">SM1701</strain>
    </source>
</reference>
<dbReference type="SUPFAM" id="SSF117074">
    <property type="entry name" value="Hypothetical protein PA1324"/>
    <property type="match status" value="1"/>
</dbReference>
<accession>A0A2W1NAF8</accession>
<protein>
    <recommendedName>
        <fullName evidence="3">Carboxypeptidase regulatory-like domain-containing protein</fullName>
    </recommendedName>
</protein>
<dbReference type="PROSITE" id="PS51257">
    <property type="entry name" value="PROKAR_LIPOPROTEIN"/>
    <property type="match status" value="1"/>
</dbReference>
<proteinExistence type="predicted"/>
<keyword evidence="2" id="KW-1185">Reference proteome</keyword>
<dbReference type="Gene3D" id="2.60.40.1120">
    <property type="entry name" value="Carboxypeptidase-like, regulatory domain"/>
    <property type="match status" value="1"/>
</dbReference>
<dbReference type="RefSeq" id="WP_111063983.1">
    <property type="nucleotide sequence ID" value="NZ_JBHUCU010000006.1"/>
</dbReference>